<gene>
    <name evidence="5" type="ORF">F511_30214</name>
</gene>
<feature type="domain" description="Xylanase inhibitor N-terminal" evidence="4">
    <location>
        <begin position="2"/>
        <end position="121"/>
    </location>
</feature>
<evidence type="ECO:0000259" key="4">
    <source>
        <dbReference type="Pfam" id="PF14543"/>
    </source>
</evidence>
<evidence type="ECO:0000256" key="1">
    <source>
        <dbReference type="ARBA" id="ARBA00007447"/>
    </source>
</evidence>
<sequence>SPVYDSRKSSTYRAEDCITSDLCDAYFNNCGFPTNANIVCFTETNHLRRRTKSNGHMDRDTFAFGGTCGSMCRGEIILNDVLFGCSNATILLTYDILKLSYNKYSLLAQTSSPRFSYSLGDIKDVSYIYNQLIIENSNKTPLMHEIPMVVSGR</sequence>
<proteinExistence type="inferred from homology"/>
<name>A0A2Z7A0P9_9LAMI</name>
<comment type="similarity">
    <text evidence="1">Belongs to the peptidase A1 family.</text>
</comment>
<evidence type="ECO:0000256" key="3">
    <source>
        <dbReference type="ARBA" id="ARBA00022801"/>
    </source>
</evidence>
<dbReference type="GO" id="GO:0005576">
    <property type="term" value="C:extracellular region"/>
    <property type="evidence" value="ECO:0007669"/>
    <property type="project" value="TreeGrafter"/>
</dbReference>
<dbReference type="Gene3D" id="2.40.70.10">
    <property type="entry name" value="Acid Proteases"/>
    <property type="match status" value="1"/>
</dbReference>
<evidence type="ECO:0000313" key="5">
    <source>
        <dbReference type="EMBL" id="KZV15168.1"/>
    </source>
</evidence>
<reference evidence="5 6" key="1">
    <citation type="journal article" date="2015" name="Proc. Natl. Acad. Sci. U.S.A.">
        <title>The resurrection genome of Boea hygrometrica: A blueprint for survival of dehydration.</title>
        <authorList>
            <person name="Xiao L."/>
            <person name="Yang G."/>
            <person name="Zhang L."/>
            <person name="Yang X."/>
            <person name="Zhao S."/>
            <person name="Ji Z."/>
            <person name="Zhou Q."/>
            <person name="Hu M."/>
            <person name="Wang Y."/>
            <person name="Chen M."/>
            <person name="Xu Y."/>
            <person name="Jin H."/>
            <person name="Xiao X."/>
            <person name="Hu G."/>
            <person name="Bao F."/>
            <person name="Hu Y."/>
            <person name="Wan P."/>
            <person name="Li L."/>
            <person name="Deng X."/>
            <person name="Kuang T."/>
            <person name="Xiang C."/>
            <person name="Zhu J.K."/>
            <person name="Oliver M.J."/>
            <person name="He Y."/>
        </authorList>
    </citation>
    <scope>NUCLEOTIDE SEQUENCE [LARGE SCALE GENOMIC DNA]</scope>
    <source>
        <strain evidence="6">cv. XS01</strain>
    </source>
</reference>
<dbReference type="SUPFAM" id="SSF50630">
    <property type="entry name" value="Acid proteases"/>
    <property type="match status" value="1"/>
</dbReference>
<accession>A0A2Z7A0P9</accession>
<dbReference type="Proteomes" id="UP000250235">
    <property type="component" value="Unassembled WGS sequence"/>
</dbReference>
<keyword evidence="6" id="KW-1185">Reference proteome</keyword>
<dbReference type="InterPro" id="IPR021109">
    <property type="entry name" value="Peptidase_aspartic_dom_sf"/>
</dbReference>
<dbReference type="EMBL" id="KV020118">
    <property type="protein sequence ID" value="KZV15168.1"/>
    <property type="molecule type" value="Genomic_DNA"/>
</dbReference>
<dbReference type="PANTHER" id="PTHR47967">
    <property type="entry name" value="OS07G0603500 PROTEIN-RELATED"/>
    <property type="match status" value="1"/>
</dbReference>
<keyword evidence="3" id="KW-0378">Hydrolase</keyword>
<protein>
    <submittedName>
        <fullName evidence="5">Eukaryotic aspartyl protease family protein</fullName>
    </submittedName>
</protein>
<evidence type="ECO:0000256" key="2">
    <source>
        <dbReference type="ARBA" id="ARBA00022670"/>
    </source>
</evidence>
<feature type="non-terminal residue" evidence="5">
    <location>
        <position position="1"/>
    </location>
</feature>
<dbReference type="GO" id="GO:0006508">
    <property type="term" value="P:proteolysis"/>
    <property type="evidence" value="ECO:0007669"/>
    <property type="project" value="UniProtKB-KW"/>
</dbReference>
<organism evidence="5 6">
    <name type="scientific">Dorcoceras hygrometricum</name>
    <dbReference type="NCBI Taxonomy" id="472368"/>
    <lineage>
        <taxon>Eukaryota</taxon>
        <taxon>Viridiplantae</taxon>
        <taxon>Streptophyta</taxon>
        <taxon>Embryophyta</taxon>
        <taxon>Tracheophyta</taxon>
        <taxon>Spermatophyta</taxon>
        <taxon>Magnoliopsida</taxon>
        <taxon>eudicotyledons</taxon>
        <taxon>Gunneridae</taxon>
        <taxon>Pentapetalae</taxon>
        <taxon>asterids</taxon>
        <taxon>lamiids</taxon>
        <taxon>Lamiales</taxon>
        <taxon>Gesneriaceae</taxon>
        <taxon>Didymocarpoideae</taxon>
        <taxon>Trichosporeae</taxon>
        <taxon>Loxocarpinae</taxon>
        <taxon>Dorcoceras</taxon>
    </lineage>
</organism>
<dbReference type="Pfam" id="PF14543">
    <property type="entry name" value="TAXi_N"/>
    <property type="match status" value="1"/>
</dbReference>
<dbReference type="PANTHER" id="PTHR47967:SF14">
    <property type="entry name" value="EUKARYOTIC ASPARTYL PROTEASE FAMILY PROTEIN"/>
    <property type="match status" value="1"/>
</dbReference>
<evidence type="ECO:0000313" key="6">
    <source>
        <dbReference type="Proteomes" id="UP000250235"/>
    </source>
</evidence>
<dbReference type="AlphaFoldDB" id="A0A2Z7A0P9"/>
<dbReference type="InterPro" id="IPR032861">
    <property type="entry name" value="TAXi_N"/>
</dbReference>
<dbReference type="GO" id="GO:0008233">
    <property type="term" value="F:peptidase activity"/>
    <property type="evidence" value="ECO:0007669"/>
    <property type="project" value="UniProtKB-KW"/>
</dbReference>
<dbReference type="InterPro" id="IPR051708">
    <property type="entry name" value="Plant_Aspart_Prot_A1"/>
</dbReference>
<keyword evidence="2 5" id="KW-0645">Protease</keyword>